<evidence type="ECO:0000313" key="7">
    <source>
        <dbReference type="EMBL" id="SNV83001.1"/>
    </source>
</evidence>
<dbReference type="NCBIfam" id="NF003243">
    <property type="entry name" value="PRK04201.1"/>
    <property type="match status" value="1"/>
</dbReference>
<evidence type="ECO:0000256" key="4">
    <source>
        <dbReference type="ARBA" id="ARBA00023136"/>
    </source>
</evidence>
<dbReference type="OrthoDB" id="9787346at2"/>
<feature type="transmembrane region" description="Helical" evidence="5">
    <location>
        <begin position="202"/>
        <end position="221"/>
    </location>
</feature>
<dbReference type="HOGENOM" id="CLU_015114_1_3_11"/>
<keyword evidence="2 5" id="KW-0812">Transmembrane</keyword>
<keyword evidence="3 5" id="KW-1133">Transmembrane helix</keyword>
<gene>
    <name evidence="7" type="primary">zupT</name>
    <name evidence="6" type="ORF">CIMIT_10180</name>
    <name evidence="7" type="ORF">SAMEA4535761_02096</name>
</gene>
<evidence type="ECO:0000256" key="1">
    <source>
        <dbReference type="ARBA" id="ARBA00004141"/>
    </source>
</evidence>
<protein>
    <submittedName>
        <fullName evidence="6">Zinc transporter ZupT</fullName>
    </submittedName>
</protein>
<feature type="transmembrane region" description="Helical" evidence="5">
    <location>
        <begin position="170"/>
        <end position="196"/>
    </location>
</feature>
<evidence type="ECO:0000256" key="3">
    <source>
        <dbReference type="ARBA" id="ARBA00022989"/>
    </source>
</evidence>
<dbReference type="Pfam" id="PF02535">
    <property type="entry name" value="Zip"/>
    <property type="match status" value="1"/>
</dbReference>
<feature type="transmembrane region" description="Helical" evidence="5">
    <location>
        <begin position="233"/>
        <end position="251"/>
    </location>
</feature>
<dbReference type="KEGG" id="cii:CIMIT_10180"/>
<reference evidence="7 9" key="2">
    <citation type="submission" date="2017-06" db="EMBL/GenBank/DDBJ databases">
        <authorList>
            <consortium name="Pathogen Informatics"/>
        </authorList>
    </citation>
    <scope>NUCLEOTIDE SEQUENCE [LARGE SCALE GENOMIC DNA]</scope>
    <source>
        <strain evidence="7 9">NCTC13015</strain>
    </source>
</reference>
<dbReference type="AlphaFoldDB" id="A0A076NLF0"/>
<dbReference type="PANTHER" id="PTHR11040">
    <property type="entry name" value="ZINC/IRON TRANSPORTER"/>
    <property type="match status" value="1"/>
</dbReference>
<dbReference type="GO" id="GO:0016020">
    <property type="term" value="C:membrane"/>
    <property type="evidence" value="ECO:0007669"/>
    <property type="project" value="UniProtKB-SubCell"/>
</dbReference>
<dbReference type="RefSeq" id="WP_038592427.1">
    <property type="nucleotide sequence ID" value="NZ_CP009211.1"/>
</dbReference>
<dbReference type="eggNOG" id="COG0428">
    <property type="taxonomic scope" value="Bacteria"/>
</dbReference>
<dbReference type="GO" id="GO:0005385">
    <property type="term" value="F:zinc ion transmembrane transporter activity"/>
    <property type="evidence" value="ECO:0007669"/>
    <property type="project" value="TreeGrafter"/>
</dbReference>
<keyword evidence="8" id="KW-1185">Reference proteome</keyword>
<feature type="transmembrane region" description="Helical" evidence="5">
    <location>
        <begin position="35"/>
        <end position="54"/>
    </location>
</feature>
<evidence type="ECO:0000313" key="8">
    <source>
        <dbReference type="Proteomes" id="UP000028780"/>
    </source>
</evidence>
<dbReference type="PANTHER" id="PTHR11040:SF205">
    <property type="entry name" value="ZINC TRANSPORTER ZUPT"/>
    <property type="match status" value="1"/>
</dbReference>
<evidence type="ECO:0000313" key="6">
    <source>
        <dbReference type="EMBL" id="AIJ34203.1"/>
    </source>
</evidence>
<evidence type="ECO:0000256" key="5">
    <source>
        <dbReference type="SAM" id="Phobius"/>
    </source>
</evidence>
<comment type="subcellular location">
    <subcellularLocation>
        <location evidence="1">Membrane</location>
        <topology evidence="1">Multi-pass membrane protein</topology>
    </subcellularLocation>
</comment>
<organism evidence="6 8">
    <name type="scientific">Corynebacterium imitans</name>
    <dbReference type="NCBI Taxonomy" id="156978"/>
    <lineage>
        <taxon>Bacteria</taxon>
        <taxon>Bacillati</taxon>
        <taxon>Actinomycetota</taxon>
        <taxon>Actinomycetes</taxon>
        <taxon>Mycobacteriales</taxon>
        <taxon>Corynebacteriaceae</taxon>
        <taxon>Corynebacterium</taxon>
    </lineage>
</organism>
<feature type="transmembrane region" description="Helical" evidence="5">
    <location>
        <begin position="66"/>
        <end position="85"/>
    </location>
</feature>
<feature type="transmembrane region" description="Helical" evidence="5">
    <location>
        <begin position="137"/>
        <end position="158"/>
    </location>
</feature>
<accession>A0A076NLF0</accession>
<dbReference type="EMBL" id="LT906467">
    <property type="protein sequence ID" value="SNV83001.1"/>
    <property type="molecule type" value="Genomic_DNA"/>
</dbReference>
<dbReference type="EMBL" id="CP009211">
    <property type="protein sequence ID" value="AIJ34203.1"/>
    <property type="molecule type" value="Genomic_DNA"/>
</dbReference>
<sequence length="252" mass="26182">MFTTALAITLLAGLSTGLGGVLVALKGDIGDRFLAGSLGFSAGVMIYISLVELLPESMEALDNDWSAIAAFFFGVALIAVIDRLVPDDINPHEPSTSTAPQATTLRRAGLMTGIAIALHNFPEGFATFMAAYTDPKLAIPIAIAIALHNIPEGVAVAVPLSRATGNRWRAAGWATLSGLAEPAGALIGFALISPFLGPQTMGFSYAAVAGIMVFISVDKLMPNAIQTGHHHVSVYWMMGGMGLMAASLLMLA</sequence>
<dbReference type="Proteomes" id="UP000028780">
    <property type="component" value="Chromosome"/>
</dbReference>
<keyword evidence="4 5" id="KW-0472">Membrane</keyword>
<name>A0A076NLF0_9CORY</name>
<evidence type="ECO:0000313" key="9">
    <source>
        <dbReference type="Proteomes" id="UP000215374"/>
    </source>
</evidence>
<dbReference type="STRING" id="156978.CIMIT_10180"/>
<proteinExistence type="predicted"/>
<evidence type="ECO:0000256" key="2">
    <source>
        <dbReference type="ARBA" id="ARBA00022692"/>
    </source>
</evidence>
<dbReference type="Proteomes" id="UP000215374">
    <property type="component" value="Chromosome 1"/>
</dbReference>
<dbReference type="InterPro" id="IPR003689">
    <property type="entry name" value="ZIP"/>
</dbReference>
<reference evidence="6 8" key="1">
    <citation type="submission" date="2014-08" db="EMBL/GenBank/DDBJ databases">
        <title>Complete genome sequence of Corynebacterium imitans DSM 44264, isolated from a five-month-old boy with suspected pharyngeal diphtheria.</title>
        <authorList>
            <person name="Mollmann S."/>
            <person name="Albersmeier A."/>
            <person name="Ruckert C."/>
            <person name="Tauch A."/>
        </authorList>
    </citation>
    <scope>NUCLEOTIDE SEQUENCE [LARGE SCALE GENOMIC DNA]</scope>
    <source>
        <strain evidence="6 8">DSM 44264</strain>
    </source>
</reference>